<evidence type="ECO:0000313" key="4">
    <source>
        <dbReference type="Proteomes" id="UP000479000"/>
    </source>
</evidence>
<accession>A0A6H5GC42</accession>
<dbReference type="AlphaFoldDB" id="A0A6H5GC42"/>
<dbReference type="EMBL" id="CADCXU010009797">
    <property type="protein sequence ID" value="CAB0000698.1"/>
    <property type="molecule type" value="Genomic_DNA"/>
</dbReference>
<name>A0A6H5GC42_9HEMI</name>
<reference evidence="3 4" key="1">
    <citation type="submission" date="2020-02" db="EMBL/GenBank/DDBJ databases">
        <authorList>
            <person name="Ferguson B K."/>
        </authorList>
    </citation>
    <scope>NUCLEOTIDE SEQUENCE [LARGE SCALE GENOMIC DNA]</scope>
</reference>
<feature type="compositionally biased region" description="Polar residues" evidence="1">
    <location>
        <begin position="198"/>
        <end position="209"/>
    </location>
</feature>
<dbReference type="Gene3D" id="2.20.70.10">
    <property type="match status" value="1"/>
</dbReference>
<dbReference type="PROSITE" id="PS50020">
    <property type="entry name" value="WW_DOMAIN_2"/>
    <property type="match status" value="1"/>
</dbReference>
<sequence>MSSSSCCIVSLIWSSIMSFSSFHSEFDFEFGFLFHSGQFTFGNEENITSLQAEKHFKGVPGCPNKSNIYHECTPFCAKRWGKGITTPDPKYLKKQARLLQKYPLPTTWKEVYDPGTGRHYYWDLSSDLVSWLPPGHPKAQVGESAATIREERHLQATDDADNSDHESESGEEEEEEEEREKPKRAVEKFDRERERFSSLWTSTPSRPNSVWLTSARAAGDFMFVIVEAEAILNPQCRQRRKSVKK</sequence>
<evidence type="ECO:0000259" key="2">
    <source>
        <dbReference type="PROSITE" id="PS50020"/>
    </source>
</evidence>
<feature type="region of interest" description="Disordered" evidence="1">
    <location>
        <begin position="153"/>
        <end position="209"/>
    </location>
</feature>
<dbReference type="InterPro" id="IPR036020">
    <property type="entry name" value="WW_dom_sf"/>
</dbReference>
<organism evidence="3 4">
    <name type="scientific">Nesidiocoris tenuis</name>
    <dbReference type="NCBI Taxonomy" id="355587"/>
    <lineage>
        <taxon>Eukaryota</taxon>
        <taxon>Metazoa</taxon>
        <taxon>Ecdysozoa</taxon>
        <taxon>Arthropoda</taxon>
        <taxon>Hexapoda</taxon>
        <taxon>Insecta</taxon>
        <taxon>Pterygota</taxon>
        <taxon>Neoptera</taxon>
        <taxon>Paraneoptera</taxon>
        <taxon>Hemiptera</taxon>
        <taxon>Heteroptera</taxon>
        <taxon>Panheteroptera</taxon>
        <taxon>Cimicomorpha</taxon>
        <taxon>Miridae</taxon>
        <taxon>Dicyphina</taxon>
        <taxon>Nesidiocoris</taxon>
    </lineage>
</organism>
<gene>
    <name evidence="3" type="ORF">NTEN_LOCUS6485</name>
</gene>
<feature type="compositionally biased region" description="Basic and acidic residues" evidence="1">
    <location>
        <begin position="179"/>
        <end position="196"/>
    </location>
</feature>
<dbReference type="Proteomes" id="UP000479000">
    <property type="component" value="Unassembled WGS sequence"/>
</dbReference>
<evidence type="ECO:0000256" key="1">
    <source>
        <dbReference type="SAM" id="MobiDB-lite"/>
    </source>
</evidence>
<evidence type="ECO:0000313" key="3">
    <source>
        <dbReference type="EMBL" id="CAB0000698.1"/>
    </source>
</evidence>
<dbReference type="SUPFAM" id="SSF51045">
    <property type="entry name" value="WW domain"/>
    <property type="match status" value="1"/>
</dbReference>
<feature type="compositionally biased region" description="Acidic residues" evidence="1">
    <location>
        <begin position="169"/>
        <end position="178"/>
    </location>
</feature>
<dbReference type="SMART" id="SM00456">
    <property type="entry name" value="WW"/>
    <property type="match status" value="1"/>
</dbReference>
<dbReference type="OrthoDB" id="42462at2759"/>
<keyword evidence="4" id="KW-1185">Reference proteome</keyword>
<protein>
    <recommendedName>
        <fullName evidence="2">WW domain-containing protein</fullName>
    </recommendedName>
</protein>
<feature type="compositionally biased region" description="Basic and acidic residues" evidence="1">
    <location>
        <begin position="153"/>
        <end position="168"/>
    </location>
</feature>
<feature type="domain" description="WW" evidence="2">
    <location>
        <begin position="102"/>
        <end position="136"/>
    </location>
</feature>
<proteinExistence type="predicted"/>
<dbReference type="InterPro" id="IPR001202">
    <property type="entry name" value="WW_dom"/>
</dbReference>